<dbReference type="EMBL" id="CT868657">
    <property type="protein sequence ID" value="CAK90032.1"/>
    <property type="molecule type" value="Genomic_DNA"/>
</dbReference>
<reference evidence="1 2" key="1">
    <citation type="journal article" date="2006" name="Nature">
        <title>Global trends of whole-genome duplications revealed by the ciliate Paramecium tetraurelia.</title>
        <authorList>
            <consortium name="Genoscope"/>
            <person name="Aury J.-M."/>
            <person name="Jaillon O."/>
            <person name="Duret L."/>
            <person name="Noel B."/>
            <person name="Jubin C."/>
            <person name="Porcel B.M."/>
            <person name="Segurens B."/>
            <person name="Daubin V."/>
            <person name="Anthouard V."/>
            <person name="Aiach N."/>
            <person name="Arnaiz O."/>
            <person name="Billaut A."/>
            <person name="Beisson J."/>
            <person name="Blanc I."/>
            <person name="Bouhouche K."/>
            <person name="Camara F."/>
            <person name="Duharcourt S."/>
            <person name="Guigo R."/>
            <person name="Gogendeau D."/>
            <person name="Katinka M."/>
            <person name="Keller A.-M."/>
            <person name="Kissmehl R."/>
            <person name="Klotz C."/>
            <person name="Koll F."/>
            <person name="Le Moue A."/>
            <person name="Lepere C."/>
            <person name="Malinsky S."/>
            <person name="Nowacki M."/>
            <person name="Nowak J.K."/>
            <person name="Plattner H."/>
            <person name="Poulain J."/>
            <person name="Ruiz F."/>
            <person name="Serrano V."/>
            <person name="Zagulski M."/>
            <person name="Dessen P."/>
            <person name="Betermier M."/>
            <person name="Weissenbach J."/>
            <person name="Scarpelli C."/>
            <person name="Schachter V."/>
            <person name="Sperling L."/>
            <person name="Meyer E."/>
            <person name="Cohen J."/>
            <person name="Wincker P."/>
        </authorList>
    </citation>
    <scope>NUCLEOTIDE SEQUENCE [LARGE SCALE GENOMIC DNA]</scope>
    <source>
        <strain evidence="1 2">Stock d4-2</strain>
    </source>
</reference>
<organism evidence="1 2">
    <name type="scientific">Paramecium tetraurelia</name>
    <dbReference type="NCBI Taxonomy" id="5888"/>
    <lineage>
        <taxon>Eukaryota</taxon>
        <taxon>Sar</taxon>
        <taxon>Alveolata</taxon>
        <taxon>Ciliophora</taxon>
        <taxon>Intramacronucleata</taxon>
        <taxon>Oligohymenophorea</taxon>
        <taxon>Peniculida</taxon>
        <taxon>Parameciidae</taxon>
        <taxon>Paramecium</taxon>
    </lineage>
</organism>
<gene>
    <name evidence="1" type="ORF">GSPATT00023205001</name>
</gene>
<evidence type="ECO:0000313" key="1">
    <source>
        <dbReference type="EMBL" id="CAK90032.1"/>
    </source>
</evidence>
<dbReference type="Proteomes" id="UP000000600">
    <property type="component" value="Unassembled WGS sequence"/>
</dbReference>
<dbReference type="KEGG" id="ptm:GSPATT00023205001"/>
<dbReference type="InParanoid" id="A0E415"/>
<name>A0E415_PARTE</name>
<sequence length="44" mass="5159">MNVADRGMHIILLYLRMNAYTILSIQMLTKVNQSCSSRNNLKFR</sequence>
<dbReference type="RefSeq" id="XP_001457429.1">
    <property type="nucleotide sequence ID" value="XM_001457392.1"/>
</dbReference>
<accession>A0E415</accession>
<keyword evidence="2" id="KW-1185">Reference proteome</keyword>
<dbReference type="AlphaFoldDB" id="A0E415"/>
<protein>
    <submittedName>
        <fullName evidence="1">Uncharacterized protein</fullName>
    </submittedName>
</protein>
<dbReference type="GeneID" id="5043214"/>
<evidence type="ECO:0000313" key="2">
    <source>
        <dbReference type="Proteomes" id="UP000000600"/>
    </source>
</evidence>
<dbReference type="HOGENOM" id="CLU_3225764_0_0_1"/>
<proteinExistence type="predicted"/>